<comment type="caution">
    <text evidence="2">The sequence shown here is derived from an EMBL/GenBank/DDBJ whole genome shotgun (WGS) entry which is preliminary data.</text>
</comment>
<proteinExistence type="predicted"/>
<feature type="coiled-coil region" evidence="1">
    <location>
        <begin position="13"/>
        <end position="40"/>
    </location>
</feature>
<dbReference type="EMBL" id="MSDO01000005">
    <property type="protein sequence ID" value="OLO05186.1"/>
    <property type="molecule type" value="Genomic_DNA"/>
</dbReference>
<evidence type="ECO:0008006" key="4">
    <source>
        <dbReference type="Google" id="ProtNLM"/>
    </source>
</evidence>
<dbReference type="STRING" id="404433.BTW07_06170"/>
<accession>A0A1Q8SUV4</accession>
<evidence type="ECO:0000313" key="3">
    <source>
        <dbReference type="Proteomes" id="UP000186878"/>
    </source>
</evidence>
<evidence type="ECO:0000256" key="1">
    <source>
        <dbReference type="SAM" id="Coils"/>
    </source>
</evidence>
<dbReference type="RefSeq" id="WP_075569282.1">
    <property type="nucleotide sequence ID" value="NZ_MSDO01000005.1"/>
</dbReference>
<gene>
    <name evidence="2" type="ORF">BTW07_06170</name>
</gene>
<sequence length="143" mass="15791">MQADTSHPSPTPLERYIEQLRAMEIDIEAMDAQAARIRQDQLEFVLVVATDEPAFFQLMLPGVWQAAPATHRTLLLETANDVMNTLKAAKLVVHNEAVHVSVEQFVEGPDQGVALIPGLLELLKSAVAEFQERLGMGEAPRVH</sequence>
<dbReference type="AlphaFoldDB" id="A0A1Q8SUV4"/>
<keyword evidence="1" id="KW-0175">Coiled coil</keyword>
<evidence type="ECO:0000313" key="2">
    <source>
        <dbReference type="EMBL" id="OLO05186.1"/>
    </source>
</evidence>
<dbReference type="Proteomes" id="UP000186878">
    <property type="component" value="Unassembled WGS sequence"/>
</dbReference>
<organism evidence="2 3">
    <name type="scientific">Salinicola socius</name>
    <dbReference type="NCBI Taxonomy" id="404433"/>
    <lineage>
        <taxon>Bacteria</taxon>
        <taxon>Pseudomonadati</taxon>
        <taxon>Pseudomonadota</taxon>
        <taxon>Gammaproteobacteria</taxon>
        <taxon>Oceanospirillales</taxon>
        <taxon>Halomonadaceae</taxon>
        <taxon>Salinicola</taxon>
    </lineage>
</organism>
<reference evidence="2 3" key="1">
    <citation type="submission" date="2016-12" db="EMBL/GenBank/DDBJ databases">
        <title>Draft genome sequences of strains Salinicola socius SMB35, Salinicola sp. MH3R3-1 and Chromohalobacter sp. SMB17 from the Verkhnekamsk potash mining region of Russia.</title>
        <authorList>
            <person name="Mavrodi D.V."/>
            <person name="Olsson B.E."/>
            <person name="Korsakova E.S."/>
            <person name="Pyankova A."/>
            <person name="Mavrodi O.V."/>
            <person name="Plotnikova E.G."/>
        </authorList>
    </citation>
    <scope>NUCLEOTIDE SEQUENCE [LARGE SCALE GENOMIC DNA]</scope>
    <source>
        <strain evidence="2 3">SMB35</strain>
    </source>
</reference>
<dbReference type="OrthoDB" id="6182318at2"/>
<keyword evidence="3" id="KW-1185">Reference proteome</keyword>
<name>A0A1Q8SUV4_9GAMM</name>
<protein>
    <recommendedName>
        <fullName evidence="4">YbjN domain-containing protein</fullName>
    </recommendedName>
</protein>